<evidence type="ECO:0000256" key="4">
    <source>
        <dbReference type="ARBA" id="ARBA00022989"/>
    </source>
</evidence>
<name>A0A6S7CHJ3_9BURK</name>
<dbReference type="Pfam" id="PF03741">
    <property type="entry name" value="TerC"/>
    <property type="match status" value="1"/>
</dbReference>
<keyword evidence="5 6" id="KW-0472">Membrane</keyword>
<keyword evidence="3 6" id="KW-0812">Transmembrane</keyword>
<feature type="transmembrane region" description="Helical" evidence="6">
    <location>
        <begin position="169"/>
        <end position="189"/>
    </location>
</feature>
<dbReference type="PANTHER" id="PTHR30238">
    <property type="entry name" value="MEMBRANE BOUND PREDICTED REDOX MODULATOR"/>
    <property type="match status" value="1"/>
</dbReference>
<evidence type="ECO:0000256" key="2">
    <source>
        <dbReference type="ARBA" id="ARBA00007511"/>
    </source>
</evidence>
<evidence type="ECO:0000256" key="1">
    <source>
        <dbReference type="ARBA" id="ARBA00004141"/>
    </source>
</evidence>
<evidence type="ECO:0000256" key="3">
    <source>
        <dbReference type="ARBA" id="ARBA00022692"/>
    </source>
</evidence>
<dbReference type="EMBL" id="CADIKM010000003">
    <property type="protein sequence ID" value="CAB3780263.1"/>
    <property type="molecule type" value="Genomic_DNA"/>
</dbReference>
<feature type="transmembrane region" description="Helical" evidence="6">
    <location>
        <begin position="204"/>
        <end position="224"/>
    </location>
</feature>
<organism evidence="7 8">
    <name type="scientific">Pararobbsia alpina</name>
    <dbReference type="NCBI Taxonomy" id="621374"/>
    <lineage>
        <taxon>Bacteria</taxon>
        <taxon>Pseudomonadati</taxon>
        <taxon>Pseudomonadota</taxon>
        <taxon>Betaproteobacteria</taxon>
        <taxon>Burkholderiales</taxon>
        <taxon>Burkholderiaceae</taxon>
        <taxon>Pararobbsia</taxon>
    </lineage>
</organism>
<feature type="transmembrane region" description="Helical" evidence="6">
    <location>
        <begin position="12"/>
        <end position="35"/>
    </location>
</feature>
<evidence type="ECO:0008006" key="9">
    <source>
        <dbReference type="Google" id="ProtNLM"/>
    </source>
</evidence>
<accession>A0A6S7CHJ3</accession>
<dbReference type="PANTHER" id="PTHR30238:SF4">
    <property type="entry name" value="SLL1022 PROTEIN"/>
    <property type="match status" value="1"/>
</dbReference>
<dbReference type="NCBIfam" id="TIGR03717">
    <property type="entry name" value="R_switched_YjbE"/>
    <property type="match status" value="1"/>
</dbReference>
<dbReference type="InterPro" id="IPR005496">
    <property type="entry name" value="Integral_membrane_TerC"/>
</dbReference>
<keyword evidence="4 6" id="KW-1133">Transmembrane helix</keyword>
<keyword evidence="8" id="KW-1185">Reference proteome</keyword>
<feature type="transmembrane region" description="Helical" evidence="6">
    <location>
        <begin position="138"/>
        <end position="157"/>
    </location>
</feature>
<proteinExistence type="inferred from homology"/>
<comment type="similarity">
    <text evidence="2">Belongs to the TerC family.</text>
</comment>
<feature type="transmembrane region" description="Helical" evidence="6">
    <location>
        <begin position="47"/>
        <end position="67"/>
    </location>
</feature>
<comment type="subcellular location">
    <subcellularLocation>
        <location evidence="1">Membrane</location>
        <topology evidence="1">Multi-pass membrane protein</topology>
    </subcellularLocation>
</comment>
<dbReference type="InterPro" id="IPR022301">
    <property type="entry name" value="Integral_membrane_YjbE"/>
</dbReference>
<dbReference type="Proteomes" id="UP000494115">
    <property type="component" value="Unassembled WGS sequence"/>
</dbReference>
<protein>
    <recommendedName>
        <fullName evidence="9">Membrane protein YjbE</fullName>
    </recommendedName>
</protein>
<gene>
    <name evidence="7" type="ORF">LMG28138_01002</name>
</gene>
<dbReference type="RefSeq" id="WP_175103528.1">
    <property type="nucleotide sequence ID" value="NZ_CADIKM010000003.1"/>
</dbReference>
<sequence length="235" mass="25063">MPEFLVDMQWSAVVQIILIDLLLGGDNAVVIALACRNLDPRQRVQGVLWGTFGAIVLRVVLISFAVVLLDIPYLKMIGGVLLLYIGVKLLQPDGSAHDNITASDRLLSAIKTIIIADFVMSLDNVIAIAGAAENAAPHHRIVLVIFGLVVSIPLVVWGSQLLLKLIDRVPLIVLGGSGLLGWIGGGLIADDPIVDSVDWLQSDVVAYIACALGAAFVVCVGMALKHLRRRKAARA</sequence>
<evidence type="ECO:0000313" key="8">
    <source>
        <dbReference type="Proteomes" id="UP000494115"/>
    </source>
</evidence>
<reference evidence="7 8" key="1">
    <citation type="submission" date="2020-04" db="EMBL/GenBank/DDBJ databases">
        <authorList>
            <person name="De Canck E."/>
        </authorList>
    </citation>
    <scope>NUCLEOTIDE SEQUENCE [LARGE SCALE GENOMIC DNA]</scope>
    <source>
        <strain evidence="7 8">LMG 28138</strain>
    </source>
</reference>
<dbReference type="GO" id="GO:0016020">
    <property type="term" value="C:membrane"/>
    <property type="evidence" value="ECO:0007669"/>
    <property type="project" value="UniProtKB-SubCell"/>
</dbReference>
<evidence type="ECO:0000313" key="7">
    <source>
        <dbReference type="EMBL" id="CAB3780263.1"/>
    </source>
</evidence>
<dbReference type="AlphaFoldDB" id="A0A6S7CHJ3"/>
<evidence type="ECO:0000256" key="6">
    <source>
        <dbReference type="SAM" id="Phobius"/>
    </source>
</evidence>
<evidence type="ECO:0000256" key="5">
    <source>
        <dbReference type="ARBA" id="ARBA00023136"/>
    </source>
</evidence>